<sequence>MIVAELLSLACLRRLAGLPARIHRRLLHRHPCRSCGRELENRLQAGLGNGSSRVAQCVTVWCLQVTLHLRADLLMMQTHNAKVITFKAYTGHK</sequence>
<organism evidence="1 2">
    <name type="scientific">Synaphobranchus kaupii</name>
    <name type="common">Kaup's arrowtooth eel</name>
    <dbReference type="NCBI Taxonomy" id="118154"/>
    <lineage>
        <taxon>Eukaryota</taxon>
        <taxon>Metazoa</taxon>
        <taxon>Chordata</taxon>
        <taxon>Craniata</taxon>
        <taxon>Vertebrata</taxon>
        <taxon>Euteleostomi</taxon>
        <taxon>Actinopterygii</taxon>
        <taxon>Neopterygii</taxon>
        <taxon>Teleostei</taxon>
        <taxon>Anguilliformes</taxon>
        <taxon>Synaphobranchidae</taxon>
        <taxon>Synaphobranchus</taxon>
    </lineage>
</organism>
<keyword evidence="2" id="KW-1185">Reference proteome</keyword>
<evidence type="ECO:0000313" key="2">
    <source>
        <dbReference type="Proteomes" id="UP001152622"/>
    </source>
</evidence>
<reference evidence="1" key="1">
    <citation type="journal article" date="2023" name="Science">
        <title>Genome structures resolve the early diversification of teleost fishes.</title>
        <authorList>
            <person name="Parey E."/>
            <person name="Louis A."/>
            <person name="Montfort J."/>
            <person name="Bouchez O."/>
            <person name="Roques C."/>
            <person name="Iampietro C."/>
            <person name="Lluch J."/>
            <person name="Castinel A."/>
            <person name="Donnadieu C."/>
            <person name="Desvignes T."/>
            <person name="Floi Bucao C."/>
            <person name="Jouanno E."/>
            <person name="Wen M."/>
            <person name="Mejri S."/>
            <person name="Dirks R."/>
            <person name="Jansen H."/>
            <person name="Henkel C."/>
            <person name="Chen W.J."/>
            <person name="Zahm M."/>
            <person name="Cabau C."/>
            <person name="Klopp C."/>
            <person name="Thompson A.W."/>
            <person name="Robinson-Rechavi M."/>
            <person name="Braasch I."/>
            <person name="Lecointre G."/>
            <person name="Bobe J."/>
            <person name="Postlethwait J.H."/>
            <person name="Berthelot C."/>
            <person name="Roest Crollius H."/>
            <person name="Guiguen Y."/>
        </authorList>
    </citation>
    <scope>NUCLEOTIDE SEQUENCE</scope>
    <source>
        <strain evidence="1">WJC10195</strain>
    </source>
</reference>
<name>A0A9Q1FYR2_SYNKA</name>
<proteinExistence type="predicted"/>
<comment type="caution">
    <text evidence="1">The sequence shown here is derived from an EMBL/GenBank/DDBJ whole genome shotgun (WGS) entry which is preliminary data.</text>
</comment>
<dbReference type="AlphaFoldDB" id="A0A9Q1FYR2"/>
<dbReference type="EMBL" id="JAINUF010000003">
    <property type="protein sequence ID" value="KAJ8369862.1"/>
    <property type="molecule type" value="Genomic_DNA"/>
</dbReference>
<evidence type="ECO:0000313" key="1">
    <source>
        <dbReference type="EMBL" id="KAJ8369862.1"/>
    </source>
</evidence>
<accession>A0A9Q1FYR2</accession>
<gene>
    <name evidence="1" type="ORF">SKAU_G00098900</name>
</gene>
<protein>
    <submittedName>
        <fullName evidence="1">Uncharacterized protein</fullName>
    </submittedName>
</protein>
<dbReference type="Proteomes" id="UP001152622">
    <property type="component" value="Chromosome 3"/>
</dbReference>